<sequence length="44" mass="5205">METYPLLIKCFYIYLLAVKTIKLSSHKISPQVPHETEFVYSPIY</sequence>
<name>A0A0A9FTT7_ARUDO</name>
<proteinExistence type="predicted"/>
<accession>A0A0A9FTT7</accession>
<dbReference type="EMBL" id="GBRH01183267">
    <property type="protein sequence ID" value="JAE14629.1"/>
    <property type="molecule type" value="Transcribed_RNA"/>
</dbReference>
<protein>
    <submittedName>
        <fullName evidence="1">Uncharacterized protein</fullName>
    </submittedName>
</protein>
<reference evidence="1" key="1">
    <citation type="submission" date="2014-09" db="EMBL/GenBank/DDBJ databases">
        <authorList>
            <person name="Magalhaes I.L.F."/>
            <person name="Oliveira U."/>
            <person name="Santos F.R."/>
            <person name="Vidigal T.H.D.A."/>
            <person name="Brescovit A.D."/>
            <person name="Santos A.J."/>
        </authorList>
    </citation>
    <scope>NUCLEOTIDE SEQUENCE</scope>
    <source>
        <tissue evidence="1">Shoot tissue taken approximately 20 cm above the soil surface</tissue>
    </source>
</reference>
<evidence type="ECO:0000313" key="1">
    <source>
        <dbReference type="EMBL" id="JAE14629.1"/>
    </source>
</evidence>
<dbReference type="AlphaFoldDB" id="A0A0A9FTT7"/>
<reference evidence="1" key="2">
    <citation type="journal article" date="2015" name="Data Brief">
        <title>Shoot transcriptome of the giant reed, Arundo donax.</title>
        <authorList>
            <person name="Barrero R.A."/>
            <person name="Guerrero F.D."/>
            <person name="Moolhuijzen P."/>
            <person name="Goolsby J.A."/>
            <person name="Tidwell J."/>
            <person name="Bellgard S.E."/>
            <person name="Bellgard M.I."/>
        </authorList>
    </citation>
    <scope>NUCLEOTIDE SEQUENCE</scope>
    <source>
        <tissue evidence="1">Shoot tissue taken approximately 20 cm above the soil surface</tissue>
    </source>
</reference>
<organism evidence="1">
    <name type="scientific">Arundo donax</name>
    <name type="common">Giant reed</name>
    <name type="synonym">Donax arundinaceus</name>
    <dbReference type="NCBI Taxonomy" id="35708"/>
    <lineage>
        <taxon>Eukaryota</taxon>
        <taxon>Viridiplantae</taxon>
        <taxon>Streptophyta</taxon>
        <taxon>Embryophyta</taxon>
        <taxon>Tracheophyta</taxon>
        <taxon>Spermatophyta</taxon>
        <taxon>Magnoliopsida</taxon>
        <taxon>Liliopsida</taxon>
        <taxon>Poales</taxon>
        <taxon>Poaceae</taxon>
        <taxon>PACMAD clade</taxon>
        <taxon>Arundinoideae</taxon>
        <taxon>Arundineae</taxon>
        <taxon>Arundo</taxon>
    </lineage>
</organism>